<evidence type="ECO:0000259" key="2">
    <source>
        <dbReference type="Pfam" id="PF14478"/>
    </source>
</evidence>
<feature type="domain" description="Transcobalamin-like C-terminal" evidence="2">
    <location>
        <begin position="59"/>
        <end position="124"/>
    </location>
</feature>
<dbReference type="PROSITE" id="PS51257">
    <property type="entry name" value="PROKAR_LIPOPROTEIN"/>
    <property type="match status" value="1"/>
</dbReference>
<name>A0A1E8GN31_9LACT</name>
<protein>
    <recommendedName>
        <fullName evidence="2">Transcobalamin-like C-terminal domain-containing protein</fullName>
    </recommendedName>
</protein>
<dbReference type="OrthoDB" id="2870483at2"/>
<evidence type="ECO:0000313" key="4">
    <source>
        <dbReference type="Proteomes" id="UP000178622"/>
    </source>
</evidence>
<gene>
    <name evidence="3" type="ORF">BG261_03580</name>
</gene>
<dbReference type="Gene3D" id="2.170.130.30">
    <property type="match status" value="1"/>
</dbReference>
<feature type="chain" id="PRO_5039032331" description="Transcobalamin-like C-terminal domain-containing protein" evidence="1">
    <location>
        <begin position="20"/>
        <end position="126"/>
    </location>
</feature>
<dbReference type="Pfam" id="PF14478">
    <property type="entry name" value="DUF4430"/>
    <property type="match status" value="1"/>
</dbReference>
<proteinExistence type="predicted"/>
<accession>A0A1E8GN31</accession>
<reference evidence="4" key="1">
    <citation type="submission" date="2016-09" db="EMBL/GenBank/DDBJ databases">
        <title>Draft genome sequence of a novel species of the family Streptococcaceae isolated from flowers.</title>
        <authorList>
            <person name="Chuah L.-O."/>
            <person name="Yap K.-P."/>
            <person name="Thong K.L."/>
            <person name="Liong M.T."/>
            <person name="Ahmad R."/>
            <person name="Rusul G."/>
        </authorList>
    </citation>
    <scope>NUCLEOTIDE SEQUENCE [LARGE SCALE GENOMIC DNA]</scope>
    <source>
        <strain evidence="4">DF1</strain>
    </source>
</reference>
<dbReference type="AlphaFoldDB" id="A0A1E8GN31"/>
<dbReference type="RefSeq" id="WP_070792185.1">
    <property type="nucleotide sequence ID" value="NZ_MKIR01000012.1"/>
</dbReference>
<feature type="signal peptide" evidence="1">
    <location>
        <begin position="1"/>
        <end position="19"/>
    </location>
</feature>
<organism evidence="3 4">
    <name type="scientific">Floricoccus tropicus</name>
    <dbReference type="NCBI Taxonomy" id="1859473"/>
    <lineage>
        <taxon>Bacteria</taxon>
        <taxon>Bacillati</taxon>
        <taxon>Bacillota</taxon>
        <taxon>Bacilli</taxon>
        <taxon>Lactobacillales</taxon>
        <taxon>Streptococcaceae</taxon>
        <taxon>Floricoccus</taxon>
    </lineage>
</organism>
<comment type="caution">
    <text evidence="3">The sequence shown here is derived from an EMBL/GenBank/DDBJ whole genome shotgun (WGS) entry which is preliminary data.</text>
</comment>
<dbReference type="STRING" id="1859473.BG261_03580"/>
<sequence>MKKKITLTLSLFLVISLVACSNKKSEPDKHKEETGKVNLTVKFDEKNTKEFKDIPINADSTVITVLREKVQVEESKGFITAIDGVKQDESANKFWLYKLNGEMANKGAGEQELKDGDKIYFELGSM</sequence>
<evidence type="ECO:0000256" key="1">
    <source>
        <dbReference type="SAM" id="SignalP"/>
    </source>
</evidence>
<dbReference type="InterPro" id="IPR027954">
    <property type="entry name" value="Transcobalamin-like_C"/>
</dbReference>
<evidence type="ECO:0000313" key="3">
    <source>
        <dbReference type="EMBL" id="OFI49674.1"/>
    </source>
</evidence>
<dbReference type="EMBL" id="MKIR01000012">
    <property type="protein sequence ID" value="OFI49674.1"/>
    <property type="molecule type" value="Genomic_DNA"/>
</dbReference>
<dbReference type="Proteomes" id="UP000178622">
    <property type="component" value="Unassembled WGS sequence"/>
</dbReference>
<keyword evidence="4" id="KW-1185">Reference proteome</keyword>
<keyword evidence="1" id="KW-0732">Signal</keyword>